<keyword evidence="2" id="KW-1185">Reference proteome</keyword>
<proteinExistence type="predicted"/>
<sequence>MSDFNEINQKIANLQEIVSKQSKLIATTGQKLIEVQVQDVKTRMANFDKNQQQHQQQQQPSEDFINSEDVVQLVTELQTQLDGLEDRSMRRTYNAAITSDDEKLAPMTNKDGDFPDFKLPTTFKEFKELKKLDIINLGLFYEILLPNEEEINQTESRQDIDKINSQKSEKLEDFSKGFTESQVDEIFDELARFFGLRNRRGIDGY</sequence>
<organism evidence="1 2">
    <name type="scientific">Candida verbasci</name>
    <dbReference type="NCBI Taxonomy" id="1227364"/>
    <lineage>
        <taxon>Eukaryota</taxon>
        <taxon>Fungi</taxon>
        <taxon>Dikarya</taxon>
        <taxon>Ascomycota</taxon>
        <taxon>Saccharomycotina</taxon>
        <taxon>Pichiomycetes</taxon>
        <taxon>Debaryomycetaceae</taxon>
        <taxon>Candida/Lodderomyces clade</taxon>
        <taxon>Candida</taxon>
    </lineage>
</organism>
<name>A0A9W4TXS6_9ASCO</name>
<dbReference type="Proteomes" id="UP001152885">
    <property type="component" value="Unassembled WGS sequence"/>
</dbReference>
<dbReference type="OrthoDB" id="4076200at2759"/>
<protein>
    <recommendedName>
        <fullName evidence="3">Mrp8p</fullName>
    </recommendedName>
</protein>
<dbReference type="AlphaFoldDB" id="A0A9W4TXS6"/>
<dbReference type="Pfam" id="PF07957">
    <property type="entry name" value="DUF3294"/>
    <property type="match status" value="1"/>
</dbReference>
<evidence type="ECO:0000313" key="2">
    <source>
        <dbReference type="Proteomes" id="UP001152885"/>
    </source>
</evidence>
<comment type="caution">
    <text evidence="1">The sequence shown here is derived from an EMBL/GenBank/DDBJ whole genome shotgun (WGS) entry which is preliminary data.</text>
</comment>
<accession>A0A9W4TXS6</accession>
<dbReference type="EMBL" id="CANTUO010000004">
    <property type="protein sequence ID" value="CAI5759401.1"/>
    <property type="molecule type" value="Genomic_DNA"/>
</dbReference>
<evidence type="ECO:0000313" key="1">
    <source>
        <dbReference type="EMBL" id="CAI5759401.1"/>
    </source>
</evidence>
<evidence type="ECO:0008006" key="3">
    <source>
        <dbReference type="Google" id="ProtNLM"/>
    </source>
</evidence>
<dbReference type="InterPro" id="IPR012917">
    <property type="entry name" value="DUF3294"/>
</dbReference>
<gene>
    <name evidence="1" type="ORF">CANVERA_P3914</name>
</gene>
<reference evidence="1" key="1">
    <citation type="submission" date="2022-12" db="EMBL/GenBank/DDBJ databases">
        <authorList>
            <person name="Brejova B."/>
        </authorList>
    </citation>
    <scope>NUCLEOTIDE SEQUENCE</scope>
</reference>